<dbReference type="InterPro" id="IPR011042">
    <property type="entry name" value="6-blade_b-propeller_TolB-like"/>
</dbReference>
<evidence type="ECO:0000313" key="3">
    <source>
        <dbReference type="Proteomes" id="UP001601976"/>
    </source>
</evidence>
<dbReference type="SMART" id="SM00564">
    <property type="entry name" value="PQQ"/>
    <property type="match status" value="4"/>
</dbReference>
<reference evidence="2 3" key="1">
    <citation type="submission" date="2024-10" db="EMBL/GenBank/DDBJ databases">
        <title>The Natural Products Discovery Center: Release of the First 8490 Sequenced Strains for Exploring Actinobacteria Biosynthetic Diversity.</title>
        <authorList>
            <person name="Kalkreuter E."/>
            <person name="Kautsar S.A."/>
            <person name="Yang D."/>
            <person name="Bader C.D."/>
            <person name="Teijaro C.N."/>
            <person name="Fluegel L."/>
            <person name="Davis C.M."/>
            <person name="Simpson J.R."/>
            <person name="Lauterbach L."/>
            <person name="Steele A.D."/>
            <person name="Gui C."/>
            <person name="Meng S."/>
            <person name="Li G."/>
            <person name="Viehrig K."/>
            <person name="Ye F."/>
            <person name="Su P."/>
            <person name="Kiefer A.F."/>
            <person name="Nichols A."/>
            <person name="Cepeda A.J."/>
            <person name="Yan W."/>
            <person name="Fan B."/>
            <person name="Jiang Y."/>
            <person name="Adhikari A."/>
            <person name="Zheng C.-J."/>
            <person name="Schuster L."/>
            <person name="Cowan T.M."/>
            <person name="Smanski M.J."/>
            <person name="Chevrette M.G."/>
            <person name="De Carvalho L.P.S."/>
            <person name="Shen B."/>
        </authorList>
    </citation>
    <scope>NUCLEOTIDE SEQUENCE [LARGE SCALE GENOMIC DNA]</scope>
    <source>
        <strain evidence="2 3">NPDC003029</strain>
    </source>
</reference>
<dbReference type="Pfam" id="PF13360">
    <property type="entry name" value="PQQ_2"/>
    <property type="match status" value="1"/>
</dbReference>
<dbReference type="Gene3D" id="2.40.10.500">
    <property type="match status" value="1"/>
</dbReference>
<dbReference type="Gene3D" id="2.120.10.30">
    <property type="entry name" value="TolB, C-terminal domain"/>
    <property type="match status" value="1"/>
</dbReference>
<evidence type="ECO:0000259" key="1">
    <source>
        <dbReference type="Pfam" id="PF13360"/>
    </source>
</evidence>
<dbReference type="RefSeq" id="WP_387896533.1">
    <property type="nucleotide sequence ID" value="NZ_JBIAPK010000006.1"/>
</dbReference>
<dbReference type="InterPro" id="IPR018391">
    <property type="entry name" value="PQQ_b-propeller_rpt"/>
</dbReference>
<organism evidence="2 3">
    <name type="scientific">Streptomyces flavidovirens</name>
    <dbReference type="NCBI Taxonomy" id="67298"/>
    <lineage>
        <taxon>Bacteria</taxon>
        <taxon>Bacillati</taxon>
        <taxon>Actinomycetota</taxon>
        <taxon>Actinomycetes</taxon>
        <taxon>Kitasatosporales</taxon>
        <taxon>Streptomycetaceae</taxon>
        <taxon>Streptomyces</taxon>
    </lineage>
</organism>
<sequence length="458" mass="47548">MHAVVSSRAARGGVRGRRARWIASALAVAALTSGTGLTAGASAHAAPGNNPLLVEEPLDCPSAGCEQVARFLKAPHGVALDSEGNAYVITGSGLVKVDRSTGKTEVVATGLGKAPLGVALDGQGHAYVPDFDSGSLRKVDLATGKSTPVAGGLGKPHQVALDGAGRAYVTDKEGNTLWEVNLATGRTRQVSTGIGSPLGVALDGKGTAYVSAYNEGKIYAVSLRTGRKRPVAEGLKDPEAIAVGSTGKLYVADHSGAGQLWSVDPANGSKHALARGLKFPVGVALDREGNAWVADRDAGVLWRVAEADGPGDPGPPPPPSSGKVRIENVFGVWTSPGRNAVPRVKVTNTSGRYLGKEDITLTLGPSRVNWSYNVVYTDRDGTTHEYPCTVHPDDSRKSLCKGVDLHLEAGQSAELRTEVGVSKDAQICEFPSITWNIAGTSAKSDFVIKKPDGTPDRC</sequence>
<accession>A0ABW6RIK7</accession>
<comment type="caution">
    <text evidence="2">The sequence shown here is derived from an EMBL/GenBank/DDBJ whole genome shotgun (WGS) entry which is preliminary data.</text>
</comment>
<dbReference type="PANTHER" id="PTHR40274">
    <property type="entry name" value="VIRGINIAMYCIN B LYASE"/>
    <property type="match status" value="1"/>
</dbReference>
<protein>
    <submittedName>
        <fullName evidence="2">PQQ-binding-like beta-propeller repeat protein</fullName>
    </submittedName>
</protein>
<name>A0ABW6RIK7_9ACTN</name>
<proteinExistence type="predicted"/>
<evidence type="ECO:0000313" key="2">
    <source>
        <dbReference type="EMBL" id="MFF3341371.1"/>
    </source>
</evidence>
<dbReference type="Proteomes" id="UP001601976">
    <property type="component" value="Unassembled WGS sequence"/>
</dbReference>
<keyword evidence="3" id="KW-1185">Reference proteome</keyword>
<feature type="domain" description="Pyrrolo-quinoline quinone repeat" evidence="1">
    <location>
        <begin position="158"/>
        <end position="269"/>
    </location>
</feature>
<dbReference type="InterPro" id="IPR051344">
    <property type="entry name" value="Vgb"/>
</dbReference>
<dbReference type="PANTHER" id="PTHR40274:SF4">
    <property type="entry name" value="BLL1406 PROTEIN"/>
    <property type="match status" value="1"/>
</dbReference>
<dbReference type="SUPFAM" id="SSF101898">
    <property type="entry name" value="NHL repeat"/>
    <property type="match status" value="1"/>
</dbReference>
<gene>
    <name evidence="2" type="ORF">ACFYWW_22000</name>
</gene>
<dbReference type="EMBL" id="JBIAPK010000006">
    <property type="protein sequence ID" value="MFF3341371.1"/>
    <property type="molecule type" value="Genomic_DNA"/>
</dbReference>
<dbReference type="InterPro" id="IPR002372">
    <property type="entry name" value="PQQ_rpt_dom"/>
</dbReference>